<name>A0A1N7RM55_9BURK</name>
<sequence length="20" mass="2464">MERHNFEKIRLSRSCVNMGR</sequence>
<reference evidence="1 2" key="1">
    <citation type="submission" date="2016-12" db="EMBL/GenBank/DDBJ databases">
        <authorList>
            <person name="Song W.-J."/>
            <person name="Kurnit D.M."/>
        </authorList>
    </citation>
    <scope>NUCLEOTIDE SEQUENCE [LARGE SCALE GENOMIC DNA]</scope>
    <source>
        <strain evidence="1 2">STM7296</strain>
    </source>
</reference>
<evidence type="ECO:0000313" key="1">
    <source>
        <dbReference type="EMBL" id="SIT36195.1"/>
    </source>
</evidence>
<dbReference type="Proteomes" id="UP000187012">
    <property type="component" value="Unassembled WGS sequence"/>
</dbReference>
<gene>
    <name evidence="1" type="ORF">BN2475_80023</name>
</gene>
<proteinExistence type="predicted"/>
<dbReference type="EMBL" id="CYGX02000008">
    <property type="protein sequence ID" value="SIT36195.1"/>
    <property type="molecule type" value="Genomic_DNA"/>
</dbReference>
<evidence type="ECO:0000313" key="2">
    <source>
        <dbReference type="Proteomes" id="UP000187012"/>
    </source>
</evidence>
<keyword evidence="2" id="KW-1185">Reference proteome</keyword>
<accession>A0A1N7RM55</accession>
<dbReference type="STRING" id="1247936.BN2475_80023"/>
<protein>
    <submittedName>
        <fullName evidence="1">Uncharacterized protein</fullName>
    </submittedName>
</protein>
<organism evidence="1 2">
    <name type="scientific">Paraburkholderia ribeironis</name>
    <dbReference type="NCBI Taxonomy" id="1247936"/>
    <lineage>
        <taxon>Bacteria</taxon>
        <taxon>Pseudomonadati</taxon>
        <taxon>Pseudomonadota</taxon>
        <taxon>Betaproteobacteria</taxon>
        <taxon>Burkholderiales</taxon>
        <taxon>Burkholderiaceae</taxon>
        <taxon>Paraburkholderia</taxon>
    </lineage>
</organism>
<dbReference type="AlphaFoldDB" id="A0A1N7RM55"/>